<comment type="caution">
    <text evidence="1">The sequence shown here is derived from an EMBL/GenBank/DDBJ whole genome shotgun (WGS) entry which is preliminary data.</text>
</comment>
<dbReference type="Gene3D" id="1.20.1260.10">
    <property type="match status" value="1"/>
</dbReference>
<dbReference type="AlphaFoldDB" id="A0A0L6JLY2"/>
<keyword evidence="2" id="KW-1185">Reference proteome</keyword>
<sequence>MKSFTDQEVMSILLNEHKLAASSLTNLVLESNNQFLRNDAASILTSTFNHQKQIFDLMTQKGWYQIENASQQEISKAQQEASRINA</sequence>
<evidence type="ECO:0000313" key="1">
    <source>
        <dbReference type="EMBL" id="KNY26779.1"/>
    </source>
</evidence>
<gene>
    <name evidence="1" type="ORF">Bccel_2044</name>
</gene>
<dbReference type="Pfam" id="PF07875">
    <property type="entry name" value="Coat_F"/>
    <property type="match status" value="1"/>
</dbReference>
<dbReference type="eggNOG" id="COG5577">
    <property type="taxonomic scope" value="Bacteria"/>
</dbReference>
<name>A0A0L6JLY2_9FIRM</name>
<reference evidence="2" key="1">
    <citation type="submission" date="2015-07" db="EMBL/GenBank/DDBJ databases">
        <title>Near-Complete Genome Sequence of the Cellulolytic Bacterium Bacteroides (Pseudobacteroides) cellulosolvens ATCC 35603.</title>
        <authorList>
            <person name="Dassa B."/>
            <person name="Utturkar S.M."/>
            <person name="Klingeman D.M."/>
            <person name="Hurt R.A."/>
            <person name="Keller M."/>
            <person name="Xu J."/>
            <person name="Reddy Y.H.K."/>
            <person name="Borovok I."/>
            <person name="Grinberg I.R."/>
            <person name="Lamed R."/>
            <person name="Zhivin O."/>
            <person name="Bayer E.A."/>
            <person name="Brown S.D."/>
        </authorList>
    </citation>
    <scope>NUCLEOTIDE SEQUENCE [LARGE SCALE GENOMIC DNA]</scope>
    <source>
        <strain evidence="2">DSM 2933</strain>
    </source>
</reference>
<dbReference type="InterPro" id="IPR012851">
    <property type="entry name" value="Spore_coat_CotF-like"/>
</dbReference>
<accession>A0A0L6JLY2</accession>
<proteinExistence type="predicted"/>
<dbReference type="OrthoDB" id="1685263at2"/>
<organism evidence="1 2">
    <name type="scientific">Pseudobacteroides cellulosolvens ATCC 35603 = DSM 2933</name>
    <dbReference type="NCBI Taxonomy" id="398512"/>
    <lineage>
        <taxon>Bacteria</taxon>
        <taxon>Bacillati</taxon>
        <taxon>Bacillota</taxon>
        <taxon>Clostridia</taxon>
        <taxon>Eubacteriales</taxon>
        <taxon>Oscillospiraceae</taxon>
        <taxon>Pseudobacteroides</taxon>
    </lineage>
</organism>
<dbReference type="InterPro" id="IPR012347">
    <property type="entry name" value="Ferritin-like"/>
</dbReference>
<dbReference type="RefSeq" id="WP_036946953.1">
    <property type="nucleotide sequence ID" value="NZ_KN050764.1"/>
</dbReference>
<dbReference type="Proteomes" id="UP000036923">
    <property type="component" value="Unassembled WGS sequence"/>
</dbReference>
<evidence type="ECO:0000313" key="2">
    <source>
        <dbReference type="Proteomes" id="UP000036923"/>
    </source>
</evidence>
<dbReference type="EMBL" id="LGTC01000001">
    <property type="protein sequence ID" value="KNY26779.1"/>
    <property type="molecule type" value="Genomic_DNA"/>
</dbReference>
<protein>
    <submittedName>
        <fullName evidence="1">Coat F domain protein</fullName>
    </submittedName>
</protein>